<dbReference type="Pfam" id="PF05026">
    <property type="entry name" value="DCP2"/>
    <property type="match status" value="1"/>
</dbReference>
<evidence type="ECO:0000313" key="12">
    <source>
        <dbReference type="RefSeq" id="XP_006814142.1"/>
    </source>
</evidence>
<keyword evidence="5" id="KW-0479">Metal-binding</keyword>
<organism evidence="11 12">
    <name type="scientific">Saccoglossus kowalevskii</name>
    <name type="common">Acorn worm</name>
    <dbReference type="NCBI Taxonomy" id="10224"/>
    <lineage>
        <taxon>Eukaryota</taxon>
        <taxon>Metazoa</taxon>
        <taxon>Hemichordata</taxon>
        <taxon>Enteropneusta</taxon>
        <taxon>Harrimaniidae</taxon>
        <taxon>Saccoglossus</taxon>
    </lineage>
</organism>
<dbReference type="PANTHER" id="PTHR23114:SF17">
    <property type="entry name" value="M7GPPPN-MRNA HYDROLASE"/>
    <property type="match status" value="1"/>
</dbReference>
<dbReference type="InterPro" id="IPR020084">
    <property type="entry name" value="NUDIX_hydrolase_CS"/>
</dbReference>
<comment type="similarity">
    <text evidence="3">Belongs to the Nudix hydrolase family. DCP2 subfamily.</text>
</comment>
<dbReference type="InterPro" id="IPR007722">
    <property type="entry name" value="DCP2_BoxA"/>
</dbReference>
<feature type="region of interest" description="Disordered" evidence="9">
    <location>
        <begin position="306"/>
        <end position="333"/>
    </location>
</feature>
<dbReference type="SUPFAM" id="SSF140586">
    <property type="entry name" value="Dcp2 domain-like"/>
    <property type="match status" value="1"/>
</dbReference>
<name>A0ABM0M2A1_SACKO</name>
<dbReference type="PROSITE" id="PS51462">
    <property type="entry name" value="NUDIX"/>
    <property type="match status" value="1"/>
</dbReference>
<sequence>MESSKPPRDVIPEEILTDLCSRFLINIPGEERADLVRVCFQIELAHWFYLDFYCIENPELPTCGIREFAQVIFRHCPYLHEHSQNVNEIIANWKDYKMSVPTHGAIIVDETLQHVLLVQGYWAKASWGFPKGKVNKDESEHQCAIREVLEETGFNISNYIDENEYIEERINEQIVRLYIIPYVPDDTKFQPKTRNEIKSVEWFLVDDLPCHKRDSTPKVKLNMSANNFFMVIPFVKPLKKWIAKKKGSGDSQELKQTKPKTSVMAATMSDNKQMTDKQLADQRRQRQQRLFAQANKNEFTDYLELKEGPGSGGVRGSLPQQPRGRGRGMTQKQYKILARDSGKDARRSLFDDKKSDLVSDVQPDTDHPFTSRAFQNFEFDWDAILKHCEFQPKLF</sequence>
<dbReference type="PROSITE" id="PS00893">
    <property type="entry name" value="NUDIX_BOX"/>
    <property type="match status" value="1"/>
</dbReference>
<proteinExistence type="inferred from homology"/>
<evidence type="ECO:0000256" key="2">
    <source>
        <dbReference type="ARBA" id="ARBA00004496"/>
    </source>
</evidence>
<keyword evidence="11" id="KW-1185">Reference proteome</keyword>
<dbReference type="PANTHER" id="PTHR23114">
    <property type="entry name" value="M7GPPPN-MRNA HYDROLASE"/>
    <property type="match status" value="1"/>
</dbReference>
<gene>
    <name evidence="12" type="primary">LOC100366293</name>
</gene>
<comment type="cofactor">
    <cofactor evidence="1">
        <name>Mn(2+)</name>
        <dbReference type="ChEBI" id="CHEBI:29035"/>
    </cofactor>
</comment>
<dbReference type="InterPro" id="IPR015797">
    <property type="entry name" value="NUDIX_hydrolase-like_dom_sf"/>
</dbReference>
<dbReference type="SUPFAM" id="SSF55811">
    <property type="entry name" value="Nudix"/>
    <property type="match status" value="1"/>
</dbReference>
<evidence type="ECO:0000256" key="8">
    <source>
        <dbReference type="ARBA" id="ARBA00023211"/>
    </source>
</evidence>
<evidence type="ECO:0000256" key="6">
    <source>
        <dbReference type="ARBA" id="ARBA00022801"/>
    </source>
</evidence>
<dbReference type="InterPro" id="IPR000086">
    <property type="entry name" value="NUDIX_hydrolase_dom"/>
</dbReference>
<dbReference type="Gene3D" id="1.10.10.1050">
    <property type="entry name" value="Dcp2, box A domain"/>
    <property type="match status" value="1"/>
</dbReference>
<dbReference type="Gene3D" id="3.90.79.10">
    <property type="entry name" value="Nucleoside Triphosphate Pyrophosphohydrolase"/>
    <property type="match status" value="1"/>
</dbReference>
<evidence type="ECO:0000256" key="4">
    <source>
        <dbReference type="ARBA" id="ARBA00022490"/>
    </source>
</evidence>
<keyword evidence="4" id="KW-0963">Cytoplasm</keyword>
<accession>A0ABM0M2A1</accession>
<feature type="domain" description="Nudix hydrolase" evidence="10">
    <location>
        <begin position="98"/>
        <end position="225"/>
    </location>
</feature>
<evidence type="ECO:0000313" key="11">
    <source>
        <dbReference type="Proteomes" id="UP000694865"/>
    </source>
</evidence>
<dbReference type="InterPro" id="IPR036189">
    <property type="entry name" value="DCP2_BoxA_sf"/>
</dbReference>
<evidence type="ECO:0000256" key="7">
    <source>
        <dbReference type="ARBA" id="ARBA00022884"/>
    </source>
</evidence>
<evidence type="ECO:0000256" key="9">
    <source>
        <dbReference type="SAM" id="MobiDB-lite"/>
    </source>
</evidence>
<dbReference type="Proteomes" id="UP000694865">
    <property type="component" value="Unplaced"/>
</dbReference>
<dbReference type="Pfam" id="PF00293">
    <property type="entry name" value="NUDIX"/>
    <property type="match status" value="1"/>
</dbReference>
<protein>
    <submittedName>
        <fullName evidence="12">M7GpppN-mRNA hydrolase-like</fullName>
    </submittedName>
</protein>
<keyword evidence="8" id="KW-0464">Manganese</keyword>
<dbReference type="SMART" id="SM01125">
    <property type="entry name" value="DCP2"/>
    <property type="match status" value="1"/>
</dbReference>
<dbReference type="CDD" id="cd03672">
    <property type="entry name" value="NUDIX_Dcp2p_Nudt20"/>
    <property type="match status" value="1"/>
</dbReference>
<evidence type="ECO:0000256" key="5">
    <source>
        <dbReference type="ARBA" id="ARBA00022723"/>
    </source>
</evidence>
<dbReference type="InterPro" id="IPR044099">
    <property type="entry name" value="Dcp2_NUDIX"/>
</dbReference>
<dbReference type="RefSeq" id="XP_006814142.1">
    <property type="nucleotide sequence ID" value="XM_006814079.1"/>
</dbReference>
<keyword evidence="7" id="KW-0694">RNA-binding</keyword>
<comment type="subcellular location">
    <subcellularLocation>
        <location evidence="2">Cytoplasm</location>
    </subcellularLocation>
</comment>
<keyword evidence="6" id="KW-0378">Hydrolase</keyword>
<reference evidence="12" key="1">
    <citation type="submission" date="2025-08" db="UniProtKB">
        <authorList>
            <consortium name="RefSeq"/>
        </authorList>
    </citation>
    <scope>IDENTIFICATION</scope>
    <source>
        <tissue evidence="12">Testes</tissue>
    </source>
</reference>
<evidence type="ECO:0000256" key="3">
    <source>
        <dbReference type="ARBA" id="ARBA00005279"/>
    </source>
</evidence>
<evidence type="ECO:0000256" key="1">
    <source>
        <dbReference type="ARBA" id="ARBA00001936"/>
    </source>
</evidence>
<evidence type="ECO:0000259" key="10">
    <source>
        <dbReference type="PROSITE" id="PS51462"/>
    </source>
</evidence>
<dbReference type="GeneID" id="100366293"/>